<dbReference type="GO" id="GO:0016747">
    <property type="term" value="F:acyltransferase activity, transferring groups other than amino-acyl groups"/>
    <property type="evidence" value="ECO:0007669"/>
    <property type="project" value="InterPro"/>
</dbReference>
<feature type="domain" description="N-acetyltransferase" evidence="1">
    <location>
        <begin position="5"/>
        <end position="168"/>
    </location>
</feature>
<dbReference type="EMBL" id="QQAW01000002">
    <property type="protein sequence ID" value="RDI39767.1"/>
    <property type="molecule type" value="Genomic_DNA"/>
</dbReference>
<evidence type="ECO:0000313" key="4">
    <source>
        <dbReference type="Proteomes" id="UP000254958"/>
    </source>
</evidence>
<reference evidence="3 4" key="1">
    <citation type="submission" date="2018-07" db="EMBL/GenBank/DDBJ databases">
        <title>Genomic Encyclopedia of Type Strains, Phase IV (KMG-IV): sequencing the most valuable type-strain genomes for metagenomic binning, comparative biology and taxonomic classification.</title>
        <authorList>
            <person name="Goeker M."/>
        </authorList>
    </citation>
    <scope>NUCLEOTIDE SEQUENCE [LARGE SCALE GENOMIC DNA]</scope>
    <source>
        <strain evidence="3 4">DSM 5603</strain>
    </source>
</reference>
<dbReference type="Proteomes" id="UP000562982">
    <property type="component" value="Unassembled WGS sequence"/>
</dbReference>
<accession>A0A370G7J5</accession>
<protein>
    <submittedName>
        <fullName evidence="2">N-acetyltransferase</fullName>
    </submittedName>
    <submittedName>
        <fullName evidence="3">Phosphinothricin acetyltransferase</fullName>
    </submittedName>
</protein>
<dbReference type="SUPFAM" id="SSF55729">
    <property type="entry name" value="Acyl-CoA N-acyltransferases (Nat)"/>
    <property type="match status" value="1"/>
</dbReference>
<organism evidence="3 4">
    <name type="scientific">Gluconacetobacter liquefaciens</name>
    <name type="common">Acetobacter liquefaciens</name>
    <dbReference type="NCBI Taxonomy" id="89584"/>
    <lineage>
        <taxon>Bacteria</taxon>
        <taxon>Pseudomonadati</taxon>
        <taxon>Pseudomonadota</taxon>
        <taxon>Alphaproteobacteria</taxon>
        <taxon>Acetobacterales</taxon>
        <taxon>Acetobacteraceae</taxon>
        <taxon>Gluconacetobacter</taxon>
    </lineage>
</organism>
<sequence length="178" mass="19371">MPSAVTIRTAHAQDLPKITTIYADHVLNGCASFEIVPPAVEEMTRRMETLLAQNYPYLVAEEAGSVIGYAYAGPYHPRIAYRDTVEDSIYLAPHAAGRGTGTTLLGALIAECVARGFRQMMALVGDSANTPSIRLHERHGFRTIGTLQSVGYKHGRWLDVVLLQCALGNGDHTPPDRP</sequence>
<proteinExistence type="predicted"/>
<evidence type="ECO:0000259" key="1">
    <source>
        <dbReference type="PROSITE" id="PS51186"/>
    </source>
</evidence>
<reference evidence="2 5" key="2">
    <citation type="submission" date="2020-04" db="EMBL/GenBank/DDBJ databases">
        <title>Description of novel Gluconacetobacter.</title>
        <authorList>
            <person name="Sombolestani A."/>
        </authorList>
    </citation>
    <scope>NUCLEOTIDE SEQUENCE [LARGE SCALE GENOMIC DNA]</scope>
    <source>
        <strain evidence="2 5">LMG 1382</strain>
    </source>
</reference>
<dbReference type="Gene3D" id="3.40.630.30">
    <property type="match status" value="1"/>
</dbReference>
<dbReference type="Proteomes" id="UP000254958">
    <property type="component" value="Unassembled WGS sequence"/>
</dbReference>
<dbReference type="OrthoDB" id="5459937at2"/>
<evidence type="ECO:0000313" key="3">
    <source>
        <dbReference type="EMBL" id="RDI39767.1"/>
    </source>
</evidence>
<dbReference type="InterPro" id="IPR000182">
    <property type="entry name" value="GNAT_dom"/>
</dbReference>
<dbReference type="PANTHER" id="PTHR43072">
    <property type="entry name" value="N-ACETYLTRANSFERASE"/>
    <property type="match status" value="1"/>
</dbReference>
<dbReference type="EMBL" id="JABEQI010000002">
    <property type="protein sequence ID" value="MBB2185951.1"/>
    <property type="molecule type" value="Genomic_DNA"/>
</dbReference>
<comment type="caution">
    <text evidence="3">The sequence shown here is derived from an EMBL/GenBank/DDBJ whole genome shotgun (WGS) entry which is preliminary data.</text>
</comment>
<evidence type="ECO:0000313" key="5">
    <source>
        <dbReference type="Proteomes" id="UP000562982"/>
    </source>
</evidence>
<dbReference type="AlphaFoldDB" id="A0A370G7J5"/>
<keyword evidence="3" id="KW-0808">Transferase</keyword>
<dbReference type="PANTHER" id="PTHR43072:SF8">
    <property type="entry name" value="ACYLTRANSFERASE FABY-RELATED"/>
    <property type="match status" value="1"/>
</dbReference>
<dbReference type="CDD" id="cd04301">
    <property type="entry name" value="NAT_SF"/>
    <property type="match status" value="1"/>
</dbReference>
<gene>
    <name evidence="3" type="ORF">C7453_102563</name>
    <name evidence="2" type="ORF">HLH32_06065</name>
</gene>
<dbReference type="RefSeq" id="WP_114726585.1">
    <property type="nucleotide sequence ID" value="NZ_BJMI01000009.1"/>
</dbReference>
<dbReference type="InterPro" id="IPR016181">
    <property type="entry name" value="Acyl_CoA_acyltransferase"/>
</dbReference>
<dbReference type="Pfam" id="PF13420">
    <property type="entry name" value="Acetyltransf_4"/>
    <property type="match status" value="1"/>
</dbReference>
<keyword evidence="4" id="KW-1185">Reference proteome</keyword>
<name>A0A370G7J5_GLULI</name>
<dbReference type="PROSITE" id="PS51186">
    <property type="entry name" value="GNAT"/>
    <property type="match status" value="1"/>
</dbReference>
<evidence type="ECO:0000313" key="2">
    <source>
        <dbReference type="EMBL" id="MBB2185951.1"/>
    </source>
</evidence>